<sequence>MSIDANSQAARVFWRKVRDFSQSAKPWQTAIYYDTKPDERWDITLVSRRVYGRGDEFLAVMAAAGMDAIDQPLEQRRLILPTEEQLRQLKREAGFESRADFRENGKPTWSIE</sequence>
<accession>A0A379K524</accession>
<evidence type="ECO:0000313" key="2">
    <source>
        <dbReference type="Proteomes" id="UP000254084"/>
    </source>
</evidence>
<organism evidence="1 2">
    <name type="scientific">Ectopseudomonas oleovorans</name>
    <name type="common">Pseudomonas oleovorans</name>
    <dbReference type="NCBI Taxonomy" id="301"/>
    <lineage>
        <taxon>Bacteria</taxon>
        <taxon>Pseudomonadati</taxon>
        <taxon>Pseudomonadota</taxon>
        <taxon>Gammaproteobacteria</taxon>
        <taxon>Pseudomonadales</taxon>
        <taxon>Pseudomonadaceae</taxon>
        <taxon>Ectopseudomonas</taxon>
    </lineage>
</organism>
<dbReference type="RefSeq" id="WP_084340504.1">
    <property type="nucleotide sequence ID" value="NZ_CP166923.2"/>
</dbReference>
<gene>
    <name evidence="1" type="ORF">NCTC10860_02106</name>
</gene>
<dbReference type="EMBL" id="UGUW01000004">
    <property type="protein sequence ID" value="SUD59795.1"/>
    <property type="molecule type" value="Genomic_DNA"/>
</dbReference>
<name>A0A379K524_ECTOL</name>
<reference evidence="1 2" key="1">
    <citation type="submission" date="2018-06" db="EMBL/GenBank/DDBJ databases">
        <authorList>
            <consortium name="Pathogen Informatics"/>
            <person name="Doyle S."/>
        </authorList>
    </citation>
    <scope>NUCLEOTIDE SEQUENCE [LARGE SCALE GENOMIC DNA]</scope>
    <source>
        <strain evidence="1 2">NCTC10860</strain>
    </source>
</reference>
<proteinExistence type="predicted"/>
<dbReference type="AlphaFoldDB" id="A0A379K524"/>
<evidence type="ECO:0000313" key="1">
    <source>
        <dbReference type="EMBL" id="SUD59795.1"/>
    </source>
</evidence>
<protein>
    <submittedName>
        <fullName evidence="1">Uncharacterized protein</fullName>
    </submittedName>
</protein>
<dbReference type="Proteomes" id="UP000254084">
    <property type="component" value="Unassembled WGS sequence"/>
</dbReference>